<name>A0A5M6C988_9FLAO</name>
<reference evidence="1 2" key="1">
    <citation type="submission" date="2019-09" db="EMBL/GenBank/DDBJ databases">
        <title>Genome sequence and assembly of Flavobacterium sp.</title>
        <authorList>
            <person name="Chhetri G."/>
        </authorList>
    </citation>
    <scope>NUCLEOTIDE SEQUENCE [LARGE SCALE GENOMIC DNA]</scope>
    <source>
        <strain evidence="1 2">SNL9</strain>
    </source>
</reference>
<dbReference type="Proteomes" id="UP000325141">
    <property type="component" value="Unassembled WGS sequence"/>
</dbReference>
<dbReference type="AlphaFoldDB" id="A0A5M6C988"/>
<dbReference type="EMBL" id="VWSG01000018">
    <property type="protein sequence ID" value="KAA5531707.1"/>
    <property type="molecule type" value="Genomic_DNA"/>
</dbReference>
<comment type="caution">
    <text evidence="1">The sequence shown here is derived from an EMBL/GenBank/DDBJ whole genome shotgun (WGS) entry which is preliminary data.</text>
</comment>
<sequence>MKKILLLLGGVLFFLVISAQVGIGVVRPITSTNLLTCEKSKEKLLSGVLKKDLKINSISNGSSVKITDKTCAKLRLSLVMQSTTSALVDKILLSDTYSFYDVVAARFLSATI</sequence>
<evidence type="ECO:0000313" key="2">
    <source>
        <dbReference type="Proteomes" id="UP000325141"/>
    </source>
</evidence>
<protein>
    <submittedName>
        <fullName evidence="1">Uncharacterized protein</fullName>
    </submittedName>
</protein>
<proteinExistence type="predicted"/>
<gene>
    <name evidence="1" type="ORF">F0460_15360</name>
</gene>
<keyword evidence="2" id="KW-1185">Reference proteome</keyword>
<dbReference type="RefSeq" id="WP_150014825.1">
    <property type="nucleotide sequence ID" value="NZ_VWSG01000018.1"/>
</dbReference>
<organism evidence="1 2">
    <name type="scientific">Paenimyroides baculatum</name>
    <dbReference type="NCBI Taxonomy" id="2608000"/>
    <lineage>
        <taxon>Bacteria</taxon>
        <taxon>Pseudomonadati</taxon>
        <taxon>Bacteroidota</taxon>
        <taxon>Flavobacteriia</taxon>
        <taxon>Flavobacteriales</taxon>
        <taxon>Flavobacteriaceae</taxon>
        <taxon>Paenimyroides</taxon>
    </lineage>
</organism>
<accession>A0A5M6C988</accession>
<evidence type="ECO:0000313" key="1">
    <source>
        <dbReference type="EMBL" id="KAA5531707.1"/>
    </source>
</evidence>